<dbReference type="Gene3D" id="3.40.50.720">
    <property type="entry name" value="NAD(P)-binding Rossmann-like Domain"/>
    <property type="match status" value="1"/>
</dbReference>
<comment type="caution">
    <text evidence="9">The sequence shown here is derived from an EMBL/GenBank/DDBJ whole genome shotgun (WGS) entry which is preliminary data.</text>
</comment>
<keyword evidence="6 7" id="KW-0456">Lyase</keyword>
<organism evidence="9 10">
    <name type="scientific">Rubrivirga marina</name>
    <dbReference type="NCBI Taxonomy" id="1196024"/>
    <lineage>
        <taxon>Bacteria</taxon>
        <taxon>Pseudomonadati</taxon>
        <taxon>Rhodothermota</taxon>
        <taxon>Rhodothermia</taxon>
        <taxon>Rhodothermales</taxon>
        <taxon>Rubricoccaceae</taxon>
        <taxon>Rubrivirga</taxon>
    </lineage>
</organism>
<dbReference type="CDD" id="cd05246">
    <property type="entry name" value="dTDP_GD_SDR_e"/>
    <property type="match status" value="1"/>
</dbReference>
<comment type="cofactor">
    <cofactor evidence="2 7">
        <name>NAD(+)</name>
        <dbReference type="ChEBI" id="CHEBI:57540"/>
    </cofactor>
</comment>
<dbReference type="InterPro" id="IPR036291">
    <property type="entry name" value="NAD(P)-bd_dom_sf"/>
</dbReference>
<dbReference type="PROSITE" id="PS00061">
    <property type="entry name" value="ADH_SHORT"/>
    <property type="match status" value="1"/>
</dbReference>
<dbReference type="SUPFAM" id="SSF51735">
    <property type="entry name" value="NAD(P)-binding Rossmann-fold domains"/>
    <property type="match status" value="1"/>
</dbReference>
<dbReference type="NCBIfam" id="TIGR01181">
    <property type="entry name" value="dTDP_gluc_dehyt"/>
    <property type="match status" value="1"/>
</dbReference>
<evidence type="ECO:0000256" key="3">
    <source>
        <dbReference type="ARBA" id="ARBA00008178"/>
    </source>
</evidence>
<dbReference type="GO" id="GO:0008460">
    <property type="term" value="F:dTDP-glucose 4,6-dehydratase activity"/>
    <property type="evidence" value="ECO:0007669"/>
    <property type="project" value="UniProtKB-EC"/>
</dbReference>
<dbReference type="Pfam" id="PF16363">
    <property type="entry name" value="GDP_Man_Dehyd"/>
    <property type="match status" value="1"/>
</dbReference>
<dbReference type="AlphaFoldDB" id="A0A271J118"/>
<dbReference type="Proteomes" id="UP000216339">
    <property type="component" value="Unassembled WGS sequence"/>
</dbReference>
<proteinExistence type="inferred from homology"/>
<reference evidence="9 10" key="1">
    <citation type="submission" date="2016-11" db="EMBL/GenBank/DDBJ databases">
        <title>Study of marine rhodopsin-containing bacteria.</title>
        <authorList>
            <person name="Yoshizawa S."/>
            <person name="Kumagai Y."/>
            <person name="Kogure K."/>
        </authorList>
    </citation>
    <scope>NUCLEOTIDE SEQUENCE [LARGE SCALE GENOMIC DNA]</scope>
    <source>
        <strain evidence="9 10">SAORIC-28</strain>
    </source>
</reference>
<protein>
    <recommendedName>
        <fullName evidence="4 7">dTDP-glucose 4,6-dehydratase</fullName>
        <ecNumber evidence="4 7">4.2.1.46</ecNumber>
    </recommendedName>
</protein>
<dbReference type="EC" id="4.2.1.46" evidence="4 7"/>
<dbReference type="EMBL" id="MQWD01000001">
    <property type="protein sequence ID" value="PAP77153.1"/>
    <property type="molecule type" value="Genomic_DNA"/>
</dbReference>
<evidence type="ECO:0000256" key="6">
    <source>
        <dbReference type="ARBA" id="ARBA00023239"/>
    </source>
</evidence>
<evidence type="ECO:0000256" key="4">
    <source>
        <dbReference type="ARBA" id="ARBA00011990"/>
    </source>
</evidence>
<dbReference type="InterPro" id="IPR016040">
    <property type="entry name" value="NAD(P)-bd_dom"/>
</dbReference>
<evidence type="ECO:0000256" key="2">
    <source>
        <dbReference type="ARBA" id="ARBA00001911"/>
    </source>
</evidence>
<evidence type="ECO:0000259" key="8">
    <source>
        <dbReference type="Pfam" id="PF16363"/>
    </source>
</evidence>
<accession>A0A271J118</accession>
<dbReference type="PANTHER" id="PTHR43000">
    <property type="entry name" value="DTDP-D-GLUCOSE 4,6-DEHYDRATASE-RELATED"/>
    <property type="match status" value="1"/>
</dbReference>
<evidence type="ECO:0000256" key="5">
    <source>
        <dbReference type="ARBA" id="ARBA00023027"/>
    </source>
</evidence>
<comment type="similarity">
    <text evidence="3 7">Belongs to the NAD(P)-dependent epimerase/dehydratase family. dTDP-glucose dehydratase subfamily.</text>
</comment>
<evidence type="ECO:0000313" key="10">
    <source>
        <dbReference type="Proteomes" id="UP000216339"/>
    </source>
</evidence>
<feature type="domain" description="NAD(P)-binding" evidence="8">
    <location>
        <begin position="8"/>
        <end position="316"/>
    </location>
</feature>
<dbReference type="GO" id="GO:0009225">
    <property type="term" value="P:nucleotide-sugar metabolic process"/>
    <property type="evidence" value="ECO:0007669"/>
    <property type="project" value="InterPro"/>
</dbReference>
<dbReference type="RefSeq" id="WP_095510819.1">
    <property type="nucleotide sequence ID" value="NZ_MQWD01000001.1"/>
</dbReference>
<evidence type="ECO:0000256" key="1">
    <source>
        <dbReference type="ARBA" id="ARBA00001539"/>
    </source>
</evidence>
<dbReference type="InterPro" id="IPR005888">
    <property type="entry name" value="dTDP_Gluc_deHydtase"/>
</dbReference>
<sequence length="339" mass="36744">MPSPTGILVTGAAGFIGSAFVRSALERRPGAPVVSLDALTYAGSLENLRDLPEPDRHTFVEGDVRDGALVRRLIQEHGVRLVVHLAAESHVDRSITGPSAFVETNVLGTQALLDACREAEGVRFHHVSTDEVYGDLGPDDPAFTERTPYAPSSPYSASKAGSDHLVRAYARTYGLPVTITNCSNNYGPRQYPEKLIPVVIQRAVAGEPIPVYGDGGNVRDWLYVGDHCDAIWAVIDRGALGETYNVGGNAEVDNLTLVNTLCAILDDRRPDGAPHADLIEFVADRPGHDRRYAVDTTKIGGIGWSPRQSLRSGLEATVDWYLGHQDWIDAVLHRNHAPT</sequence>
<dbReference type="InterPro" id="IPR020904">
    <property type="entry name" value="Sc_DH/Rdtase_CS"/>
</dbReference>
<name>A0A271J118_9BACT</name>
<evidence type="ECO:0000256" key="7">
    <source>
        <dbReference type="RuleBase" id="RU004473"/>
    </source>
</evidence>
<evidence type="ECO:0000313" key="9">
    <source>
        <dbReference type="EMBL" id="PAP77153.1"/>
    </source>
</evidence>
<keyword evidence="10" id="KW-1185">Reference proteome</keyword>
<gene>
    <name evidence="9" type="ORF">BSZ37_12295</name>
</gene>
<keyword evidence="5" id="KW-0520">NAD</keyword>
<comment type="catalytic activity">
    <reaction evidence="1 7">
        <text>dTDP-alpha-D-glucose = dTDP-4-dehydro-6-deoxy-alpha-D-glucose + H2O</text>
        <dbReference type="Rhea" id="RHEA:17221"/>
        <dbReference type="ChEBI" id="CHEBI:15377"/>
        <dbReference type="ChEBI" id="CHEBI:57477"/>
        <dbReference type="ChEBI" id="CHEBI:57649"/>
        <dbReference type="EC" id="4.2.1.46"/>
    </reaction>
</comment>
<dbReference type="OrthoDB" id="9801785at2"/>
<dbReference type="Gene3D" id="3.90.25.10">
    <property type="entry name" value="UDP-galactose 4-epimerase, domain 1"/>
    <property type="match status" value="1"/>
</dbReference>